<dbReference type="RefSeq" id="XP_030382411.1">
    <property type="nucleotide sequence ID" value="XM_030526551.1"/>
</dbReference>
<dbReference type="OrthoDB" id="8017601at2759"/>
<evidence type="ECO:0000256" key="1">
    <source>
        <dbReference type="SAM" id="SignalP"/>
    </source>
</evidence>
<organism evidence="2 3">
    <name type="scientific">Drosophila lebanonensis</name>
    <name type="common">Fruit fly</name>
    <name type="synonym">Scaptodrosophila lebanonensis</name>
    <dbReference type="NCBI Taxonomy" id="7225"/>
    <lineage>
        <taxon>Eukaryota</taxon>
        <taxon>Metazoa</taxon>
        <taxon>Ecdysozoa</taxon>
        <taxon>Arthropoda</taxon>
        <taxon>Hexapoda</taxon>
        <taxon>Insecta</taxon>
        <taxon>Pterygota</taxon>
        <taxon>Neoptera</taxon>
        <taxon>Endopterygota</taxon>
        <taxon>Diptera</taxon>
        <taxon>Brachycera</taxon>
        <taxon>Muscomorpha</taxon>
        <taxon>Ephydroidea</taxon>
        <taxon>Drosophilidae</taxon>
        <taxon>Scaptodrosophila</taxon>
    </lineage>
</organism>
<gene>
    <name evidence="3" type="primary">LOC115629942</name>
</gene>
<feature type="chain" id="PRO_5027015966" evidence="1">
    <location>
        <begin position="17"/>
        <end position="423"/>
    </location>
</feature>
<sequence length="423" mass="47415">MRSILLIVLLWAAGSAAVCQFHLRQPKPTVFKQVGTRSLFLRKQLDTLQLRDNETATVHCPTGLTIAMSEYNAATKLVGTAAELVCKSGGIYLGDKQLMQVSSGYVKCNAEYSQSIYESRKSLAGCPQQAMNLAIGYKLQGDDDIKTVGICFDLRTNQVRFVSYLAYAPSNAASYGYWNNEVNALQLDTYIGQLSDYFKFVSTSQFDSFVKKQPHLGDLFNSIFFEYASLLQEERPVFKEDVKSYSAMFNVVWSSRLRSGNWQHFLNALSAATDFVKYDIRVGVSGVAKLPLAHNCNMSRSLVIRTPEMESLPVPEHIWARLRPLQPTTGDISEFVIVAHNSPYANLEDLNSVCTDICDEIPWLRDSVFGQLHLVPSYGVMHCCLADDIDRRKLIDFPLESPHTEKKFDDFLSSAQNSTANSL</sequence>
<evidence type="ECO:0000313" key="2">
    <source>
        <dbReference type="Proteomes" id="UP000504634"/>
    </source>
</evidence>
<dbReference type="GeneID" id="115629942"/>
<dbReference type="Proteomes" id="UP000504634">
    <property type="component" value="Unplaced"/>
</dbReference>
<feature type="signal peptide" evidence="1">
    <location>
        <begin position="1"/>
        <end position="16"/>
    </location>
</feature>
<name>A0A6J2U148_DROLE</name>
<protein>
    <submittedName>
        <fullName evidence="3">Uncharacterized protein LOC115629942</fullName>
    </submittedName>
</protein>
<reference evidence="3" key="1">
    <citation type="submission" date="2025-08" db="UniProtKB">
        <authorList>
            <consortium name="RefSeq"/>
        </authorList>
    </citation>
    <scope>IDENTIFICATION</scope>
    <source>
        <strain evidence="3">11010-0011.00</strain>
        <tissue evidence="3">Whole body</tissue>
    </source>
</reference>
<keyword evidence="2" id="KW-1185">Reference proteome</keyword>
<dbReference type="AlphaFoldDB" id="A0A6J2U148"/>
<evidence type="ECO:0000313" key="3">
    <source>
        <dbReference type="RefSeq" id="XP_030382411.1"/>
    </source>
</evidence>
<proteinExistence type="predicted"/>
<accession>A0A6J2U148</accession>
<keyword evidence="1" id="KW-0732">Signal</keyword>